<dbReference type="AlphaFoldDB" id="A0A7H9B3Z5"/>
<dbReference type="GO" id="GO:0006360">
    <property type="term" value="P:transcription by RNA polymerase I"/>
    <property type="evidence" value="ECO:0007669"/>
    <property type="project" value="InterPro"/>
</dbReference>
<dbReference type="GeneID" id="59236969"/>
<proteinExistence type="predicted"/>
<organism evidence="1 2">
    <name type="scientific">Zygotorulaspora mrakii</name>
    <name type="common">Zygosaccharomyces mrakii</name>
    <dbReference type="NCBI Taxonomy" id="42260"/>
    <lineage>
        <taxon>Eukaryota</taxon>
        <taxon>Fungi</taxon>
        <taxon>Dikarya</taxon>
        <taxon>Ascomycota</taxon>
        <taxon>Saccharomycotina</taxon>
        <taxon>Saccharomycetes</taxon>
        <taxon>Saccharomycetales</taxon>
        <taxon>Saccharomycetaceae</taxon>
        <taxon>Zygotorulaspora</taxon>
    </lineage>
</organism>
<evidence type="ECO:0000313" key="2">
    <source>
        <dbReference type="Proteomes" id="UP000509704"/>
    </source>
</evidence>
<reference evidence="1 2" key="1">
    <citation type="submission" date="2020-07" db="EMBL/GenBank/DDBJ databases">
        <title>The yeast mating-type switching endonuclease HO is a domesticated member of an unorthodox homing genetic element family.</title>
        <authorList>
            <person name="Coughlan A.Y."/>
            <person name="Lombardi L."/>
            <person name="Braun-Galleani S."/>
            <person name="Martos A.R."/>
            <person name="Galeote V."/>
            <person name="Bigey F."/>
            <person name="Dequin S."/>
            <person name="Byrne K.P."/>
            <person name="Wolfe K.H."/>
        </authorList>
    </citation>
    <scope>NUCLEOTIDE SEQUENCE [LARGE SCALE GENOMIC DNA]</scope>
    <source>
        <strain evidence="1 2">NRRL Y-6702</strain>
    </source>
</reference>
<dbReference type="Proteomes" id="UP000509704">
    <property type="component" value="Chromosome 5"/>
</dbReference>
<evidence type="ECO:0000313" key="1">
    <source>
        <dbReference type="EMBL" id="QLG73227.1"/>
    </source>
</evidence>
<protein>
    <submittedName>
        <fullName evidence="1">Uncharacterized protein</fullName>
    </submittedName>
</protein>
<dbReference type="PANTHER" id="PTHR28054">
    <property type="entry name" value="RNA POLYMERASE I-SPECIFIC TRANSCRIPTION INITIATION FACTOR RRN10"/>
    <property type="match status" value="1"/>
</dbReference>
<dbReference type="InterPro" id="IPR022793">
    <property type="entry name" value="Rrn10"/>
</dbReference>
<sequence length="152" mass="17021">MDYTVYEACSDRIIDSDNRVVSADEVLAQKVGELVPIPFKTREDLEIASAQDRKDGLFEGELVPRMDLRVLHYFGTQLVLQKYPHLVGAFDETSLIALGLVVEKWVKDSIVSKDEVDRKRGDDEETGNLGIGVGPSQVICKKVDYRHSPSNI</sequence>
<accession>A0A7H9B3Z5</accession>
<name>A0A7H9B3Z5_ZYGMR</name>
<dbReference type="EMBL" id="CP058608">
    <property type="protein sequence ID" value="QLG73227.1"/>
    <property type="molecule type" value="Genomic_DNA"/>
</dbReference>
<dbReference type="Pfam" id="PF05234">
    <property type="entry name" value="UAF_Rrn10"/>
    <property type="match status" value="1"/>
</dbReference>
<gene>
    <name evidence="1" type="ORF">HG535_0E03110</name>
</gene>
<dbReference type="RefSeq" id="XP_037144954.1">
    <property type="nucleotide sequence ID" value="XM_037289059.1"/>
</dbReference>
<dbReference type="OrthoDB" id="2565191at2759"/>
<dbReference type="PANTHER" id="PTHR28054:SF1">
    <property type="entry name" value="RNA POLYMERASE I-SPECIFIC TRANSCRIPTION INITIATION FACTOR RRN10"/>
    <property type="match status" value="1"/>
</dbReference>
<dbReference type="KEGG" id="zmk:HG535_0E03110"/>
<keyword evidence="2" id="KW-1185">Reference proteome</keyword>